<evidence type="ECO:0000313" key="3">
    <source>
        <dbReference type="Proteomes" id="UP000813461"/>
    </source>
</evidence>
<dbReference type="OrthoDB" id="3795600at2759"/>
<organism evidence="2 3">
    <name type="scientific">Paraphoma chrysanthemicola</name>
    <dbReference type="NCBI Taxonomy" id="798071"/>
    <lineage>
        <taxon>Eukaryota</taxon>
        <taxon>Fungi</taxon>
        <taxon>Dikarya</taxon>
        <taxon>Ascomycota</taxon>
        <taxon>Pezizomycotina</taxon>
        <taxon>Dothideomycetes</taxon>
        <taxon>Pleosporomycetidae</taxon>
        <taxon>Pleosporales</taxon>
        <taxon>Pleosporineae</taxon>
        <taxon>Phaeosphaeriaceae</taxon>
        <taxon>Paraphoma</taxon>
    </lineage>
</organism>
<keyword evidence="3" id="KW-1185">Reference proteome</keyword>
<evidence type="ECO:0000313" key="2">
    <source>
        <dbReference type="EMBL" id="KAH7066504.1"/>
    </source>
</evidence>
<proteinExistence type="predicted"/>
<dbReference type="AlphaFoldDB" id="A0A8K0QRL2"/>
<comment type="caution">
    <text evidence="2">The sequence shown here is derived from an EMBL/GenBank/DDBJ whole genome shotgun (WGS) entry which is preliminary data.</text>
</comment>
<sequence length="126" mass="14297">MFIFAGNTDPKPYKGKRGQQRWQKMRENVIKEWEAEQVPAEEKAQARQHPEQPQATRSSPVAEHGDERISEAGHGIGVGHHVPDSRDSHRNGPEHKKSSEGVVKANSESHKKESIMHKLKEKLSKH</sequence>
<protein>
    <submittedName>
        <fullName evidence="2">Uncharacterized protein</fullName>
    </submittedName>
</protein>
<reference evidence="2" key="1">
    <citation type="journal article" date="2021" name="Nat. Commun.">
        <title>Genetic determinants of endophytism in the Arabidopsis root mycobiome.</title>
        <authorList>
            <person name="Mesny F."/>
            <person name="Miyauchi S."/>
            <person name="Thiergart T."/>
            <person name="Pickel B."/>
            <person name="Atanasova L."/>
            <person name="Karlsson M."/>
            <person name="Huettel B."/>
            <person name="Barry K.W."/>
            <person name="Haridas S."/>
            <person name="Chen C."/>
            <person name="Bauer D."/>
            <person name="Andreopoulos W."/>
            <person name="Pangilinan J."/>
            <person name="LaButti K."/>
            <person name="Riley R."/>
            <person name="Lipzen A."/>
            <person name="Clum A."/>
            <person name="Drula E."/>
            <person name="Henrissat B."/>
            <person name="Kohler A."/>
            <person name="Grigoriev I.V."/>
            <person name="Martin F.M."/>
            <person name="Hacquard S."/>
        </authorList>
    </citation>
    <scope>NUCLEOTIDE SEQUENCE</scope>
    <source>
        <strain evidence="2">MPI-SDFR-AT-0120</strain>
    </source>
</reference>
<name>A0A8K0QRL2_9PLEO</name>
<feature type="compositionally biased region" description="Basic and acidic residues" evidence="1">
    <location>
        <begin position="81"/>
        <end position="99"/>
    </location>
</feature>
<feature type="compositionally biased region" description="Basic and acidic residues" evidence="1">
    <location>
        <begin position="107"/>
        <end position="126"/>
    </location>
</feature>
<dbReference type="EMBL" id="JAGMVJ010000039">
    <property type="protein sequence ID" value="KAH7066504.1"/>
    <property type="molecule type" value="Genomic_DNA"/>
</dbReference>
<accession>A0A8K0QRL2</accession>
<evidence type="ECO:0000256" key="1">
    <source>
        <dbReference type="SAM" id="MobiDB-lite"/>
    </source>
</evidence>
<feature type="region of interest" description="Disordered" evidence="1">
    <location>
        <begin position="1"/>
        <end position="126"/>
    </location>
</feature>
<dbReference type="Proteomes" id="UP000813461">
    <property type="component" value="Unassembled WGS sequence"/>
</dbReference>
<feature type="compositionally biased region" description="Basic and acidic residues" evidence="1">
    <location>
        <begin position="24"/>
        <end position="50"/>
    </location>
</feature>
<gene>
    <name evidence="2" type="ORF">FB567DRAFT_555899</name>
</gene>